<dbReference type="Pfam" id="PF05940">
    <property type="entry name" value="NnrS"/>
    <property type="match status" value="1"/>
</dbReference>
<proteinExistence type="predicted"/>
<accession>A0A1J5QIM2</accession>
<dbReference type="AlphaFoldDB" id="A0A1J5QIM2"/>
<keyword evidence="1" id="KW-1133">Transmembrane helix</keyword>
<feature type="transmembrane region" description="Helical" evidence="1">
    <location>
        <begin position="212"/>
        <end position="230"/>
    </location>
</feature>
<sequence length="273" mass="28074">MLFFAAAALACLRAVVRARDARNAAPPLLLAALAAADAVYLRAAATGDFGVALRALDAGLLLPAALSAVIGSRIIPHLAAQAVPGLALRDTRPVARAALALLLAGGALHVVGAAPALQAPLLGAAAAALAWQLLQWKPWRIARHPVPAVLCLGYAGVAAGVAALAAQAAGAPLPDTLWIHLLATWGYAPLVLGVATRSSLAHLGRTLRLDRWMLASFALLFAAAAMRLLALSELSLATPALHAAALAWTGACALFVVRFAPWMARRREQAGER</sequence>
<feature type="transmembrane region" description="Helical" evidence="1">
    <location>
        <begin position="178"/>
        <end position="200"/>
    </location>
</feature>
<gene>
    <name evidence="2" type="ORF">GALL_409640</name>
</gene>
<name>A0A1J5QIM2_9ZZZZ</name>
<comment type="caution">
    <text evidence="2">The sequence shown here is derived from an EMBL/GenBank/DDBJ whole genome shotgun (WGS) entry which is preliminary data.</text>
</comment>
<keyword evidence="1" id="KW-0812">Transmembrane</keyword>
<dbReference type="InterPro" id="IPR010266">
    <property type="entry name" value="NnrS"/>
</dbReference>
<organism evidence="2">
    <name type="scientific">mine drainage metagenome</name>
    <dbReference type="NCBI Taxonomy" id="410659"/>
    <lineage>
        <taxon>unclassified sequences</taxon>
        <taxon>metagenomes</taxon>
        <taxon>ecological metagenomes</taxon>
    </lineage>
</organism>
<evidence type="ECO:0000256" key="1">
    <source>
        <dbReference type="SAM" id="Phobius"/>
    </source>
</evidence>
<dbReference type="EMBL" id="MLJW01001638">
    <property type="protein sequence ID" value="OIQ77347.1"/>
    <property type="molecule type" value="Genomic_DNA"/>
</dbReference>
<keyword evidence="1" id="KW-0472">Membrane</keyword>
<feature type="transmembrane region" description="Helical" evidence="1">
    <location>
        <begin position="146"/>
        <end position="166"/>
    </location>
</feature>
<feature type="transmembrane region" description="Helical" evidence="1">
    <location>
        <begin position="117"/>
        <end position="134"/>
    </location>
</feature>
<feature type="transmembrane region" description="Helical" evidence="1">
    <location>
        <begin position="236"/>
        <end position="257"/>
    </location>
</feature>
<protein>
    <submittedName>
        <fullName evidence="2">NnrS protein</fullName>
    </submittedName>
</protein>
<evidence type="ECO:0000313" key="2">
    <source>
        <dbReference type="EMBL" id="OIQ77347.1"/>
    </source>
</evidence>
<reference evidence="2" key="1">
    <citation type="submission" date="2016-10" db="EMBL/GenBank/DDBJ databases">
        <title>Sequence of Gallionella enrichment culture.</title>
        <authorList>
            <person name="Poehlein A."/>
            <person name="Muehling M."/>
            <person name="Daniel R."/>
        </authorList>
    </citation>
    <scope>NUCLEOTIDE SEQUENCE</scope>
</reference>